<sequence>MSDQPHRILRLPTVLDRTGLTRSTLYRKLEAGTFPRQITISTRCVGWREAAVGEWLANPYFYEVANDTMESGGGARHGKG</sequence>
<dbReference type="Proteomes" id="UP001210865">
    <property type="component" value="Chromosome"/>
</dbReference>
<proteinExistence type="predicted"/>
<dbReference type="InterPro" id="IPR052931">
    <property type="entry name" value="Prophage_regulatory_activator"/>
</dbReference>
<protein>
    <submittedName>
        <fullName evidence="1">AlpA family phage regulatory protein</fullName>
    </submittedName>
</protein>
<name>A0ABY7NVA4_9SPHN</name>
<accession>A0ABY7NVA4</accession>
<dbReference type="PANTHER" id="PTHR36154:SF1">
    <property type="entry name" value="DNA-BINDING TRANSCRIPTIONAL ACTIVATOR ALPA"/>
    <property type="match status" value="1"/>
</dbReference>
<dbReference type="RefSeq" id="WP_270078973.1">
    <property type="nucleotide sequence ID" value="NZ_CP115174.1"/>
</dbReference>
<dbReference type="EMBL" id="CP115174">
    <property type="protein sequence ID" value="WBO24346.1"/>
    <property type="molecule type" value="Genomic_DNA"/>
</dbReference>
<dbReference type="Pfam" id="PF05930">
    <property type="entry name" value="Phage_AlpA"/>
    <property type="match status" value="1"/>
</dbReference>
<reference evidence="1 2" key="1">
    <citation type="submission" date="2022-12" db="EMBL/GenBank/DDBJ databases">
        <title>Sphingomonas abieness sp. nov., an endophytic bacterium isolated from Abies koreana.</title>
        <authorList>
            <person name="Jiang L."/>
            <person name="Lee J."/>
        </authorList>
    </citation>
    <scope>NUCLEOTIDE SEQUENCE [LARGE SCALE GENOMIC DNA]</scope>
    <source>
        <strain evidence="2">PAMB 00755</strain>
    </source>
</reference>
<evidence type="ECO:0000313" key="1">
    <source>
        <dbReference type="EMBL" id="WBO24346.1"/>
    </source>
</evidence>
<dbReference type="Gene3D" id="1.10.238.160">
    <property type="match status" value="1"/>
</dbReference>
<evidence type="ECO:0000313" key="2">
    <source>
        <dbReference type="Proteomes" id="UP001210865"/>
    </source>
</evidence>
<organism evidence="1 2">
    <name type="scientific">Sphingomonas abietis</name>
    <dbReference type="NCBI Taxonomy" id="3012344"/>
    <lineage>
        <taxon>Bacteria</taxon>
        <taxon>Pseudomonadati</taxon>
        <taxon>Pseudomonadota</taxon>
        <taxon>Alphaproteobacteria</taxon>
        <taxon>Sphingomonadales</taxon>
        <taxon>Sphingomonadaceae</taxon>
        <taxon>Sphingomonas</taxon>
    </lineage>
</organism>
<gene>
    <name evidence="1" type="ORF">PBT88_09710</name>
</gene>
<keyword evidence="2" id="KW-1185">Reference proteome</keyword>
<dbReference type="InterPro" id="IPR010260">
    <property type="entry name" value="AlpA"/>
</dbReference>
<dbReference type="PANTHER" id="PTHR36154">
    <property type="entry name" value="DNA-BINDING TRANSCRIPTIONAL ACTIVATOR ALPA"/>
    <property type="match status" value="1"/>
</dbReference>